<name>A0A9P5PKV1_9AGAR</name>
<feature type="region of interest" description="Disordered" evidence="1">
    <location>
        <begin position="334"/>
        <end position="360"/>
    </location>
</feature>
<dbReference type="AlphaFoldDB" id="A0A9P5PKV1"/>
<evidence type="ECO:0000313" key="4">
    <source>
        <dbReference type="Proteomes" id="UP000772434"/>
    </source>
</evidence>
<proteinExistence type="predicted"/>
<dbReference type="PANTHER" id="PTHR38848:SF3">
    <property type="entry name" value="G-PROTEIN COUPLED RECEPTORS FAMILY 3 PROFILE DOMAIN-CONTAINING PROTEIN"/>
    <property type="match status" value="1"/>
</dbReference>
<keyword evidence="4" id="KW-1185">Reference proteome</keyword>
<feature type="transmembrane region" description="Helical" evidence="2">
    <location>
        <begin position="129"/>
        <end position="154"/>
    </location>
</feature>
<feature type="transmembrane region" description="Helical" evidence="2">
    <location>
        <begin position="174"/>
        <end position="194"/>
    </location>
</feature>
<reference evidence="3" key="1">
    <citation type="submission" date="2020-11" db="EMBL/GenBank/DDBJ databases">
        <authorList>
            <consortium name="DOE Joint Genome Institute"/>
            <person name="Ahrendt S."/>
            <person name="Riley R."/>
            <person name="Andreopoulos W."/>
            <person name="Labutti K."/>
            <person name="Pangilinan J."/>
            <person name="Ruiz-Duenas F.J."/>
            <person name="Barrasa J.M."/>
            <person name="Sanchez-Garcia M."/>
            <person name="Camarero S."/>
            <person name="Miyauchi S."/>
            <person name="Serrano A."/>
            <person name="Linde D."/>
            <person name="Babiker R."/>
            <person name="Drula E."/>
            <person name="Ayuso-Fernandez I."/>
            <person name="Pacheco R."/>
            <person name="Padilla G."/>
            <person name="Ferreira P."/>
            <person name="Barriuso J."/>
            <person name="Kellner H."/>
            <person name="Castanera R."/>
            <person name="Alfaro M."/>
            <person name="Ramirez L."/>
            <person name="Pisabarro A.G."/>
            <person name="Kuo A."/>
            <person name="Tritt A."/>
            <person name="Lipzen A."/>
            <person name="He G."/>
            <person name="Yan M."/>
            <person name="Ng V."/>
            <person name="Cullen D."/>
            <person name="Martin F."/>
            <person name="Rosso M.-N."/>
            <person name="Henrissat B."/>
            <person name="Hibbett D."/>
            <person name="Martinez A.T."/>
            <person name="Grigoriev I.V."/>
        </authorList>
    </citation>
    <scope>NUCLEOTIDE SEQUENCE</scope>
    <source>
        <strain evidence="3">AH 40177</strain>
    </source>
</reference>
<feature type="transmembrane region" description="Helical" evidence="2">
    <location>
        <begin position="12"/>
        <end position="32"/>
    </location>
</feature>
<keyword evidence="2" id="KW-1133">Transmembrane helix</keyword>
<keyword evidence="2" id="KW-0472">Membrane</keyword>
<feature type="transmembrane region" description="Helical" evidence="2">
    <location>
        <begin position="53"/>
        <end position="77"/>
    </location>
</feature>
<feature type="transmembrane region" description="Helical" evidence="2">
    <location>
        <begin position="89"/>
        <end position="108"/>
    </location>
</feature>
<feature type="transmembrane region" description="Helical" evidence="2">
    <location>
        <begin position="236"/>
        <end position="258"/>
    </location>
</feature>
<dbReference type="Proteomes" id="UP000772434">
    <property type="component" value="Unassembled WGS sequence"/>
</dbReference>
<dbReference type="OrthoDB" id="3210850at2759"/>
<evidence type="ECO:0008006" key="5">
    <source>
        <dbReference type="Google" id="ProtNLM"/>
    </source>
</evidence>
<comment type="caution">
    <text evidence="3">The sequence shown here is derived from an EMBL/GenBank/DDBJ whole genome shotgun (WGS) entry which is preliminary data.</text>
</comment>
<accession>A0A9P5PKV1</accession>
<organism evidence="3 4">
    <name type="scientific">Rhodocollybia butyracea</name>
    <dbReference type="NCBI Taxonomy" id="206335"/>
    <lineage>
        <taxon>Eukaryota</taxon>
        <taxon>Fungi</taxon>
        <taxon>Dikarya</taxon>
        <taxon>Basidiomycota</taxon>
        <taxon>Agaricomycotina</taxon>
        <taxon>Agaricomycetes</taxon>
        <taxon>Agaricomycetidae</taxon>
        <taxon>Agaricales</taxon>
        <taxon>Marasmiineae</taxon>
        <taxon>Omphalotaceae</taxon>
        <taxon>Rhodocollybia</taxon>
    </lineage>
</organism>
<protein>
    <recommendedName>
        <fullName evidence="5">Transmembrane protein</fullName>
    </recommendedName>
</protein>
<keyword evidence="2" id="KW-0812">Transmembrane</keyword>
<feature type="compositionally biased region" description="Low complexity" evidence="1">
    <location>
        <begin position="349"/>
        <end position="360"/>
    </location>
</feature>
<evidence type="ECO:0000256" key="1">
    <source>
        <dbReference type="SAM" id="MobiDB-lite"/>
    </source>
</evidence>
<gene>
    <name evidence="3" type="ORF">BDP27DRAFT_78974</name>
</gene>
<dbReference type="EMBL" id="JADNRY010000109">
    <property type="protein sequence ID" value="KAF9065062.1"/>
    <property type="molecule type" value="Genomic_DNA"/>
</dbReference>
<evidence type="ECO:0000256" key="2">
    <source>
        <dbReference type="SAM" id="Phobius"/>
    </source>
</evidence>
<feature type="transmembrane region" description="Helical" evidence="2">
    <location>
        <begin position="206"/>
        <end position="230"/>
    </location>
</feature>
<sequence>MTQSPGFSSASMQLISFLIQFLGMTVLTHCISRRLAGERFSSFSNIVYTPWPRLCLLLVLLDSWLFVFSSGILIFGIGLEFSSAVCSAAIIHCVSFYATSKILVYFYLIERVHIVWAPVEGRSRFKSPVDVICFITVSLYTVVIALMIAGRISLLRSGDDACLIGLKGFSSIPLLSYDLYINVFLTSLFLWPILRNGHLNEKVKRVGRKALIASVVALTTSLINIAVLFSLDGHELGWICLGSCGVDVTLNSYALYWTTGSKRRPRSRAQVSTISVNDSLISRDLNMLASKHSFAAPSSGTPNVANVQLPQTSRPAITGLGGVHFHLSHLPQMPHLPHFPHRSRGLNGSPSYQSRPSPSSSLNPFYNPFARPVFIPKFPQAKVHISANPELAERPPSASILGSLVNLFRDESGKGVPTDNLQVTVTTHTQLEIEQLEFEPEDVEHLQGYGLHIPTRETV</sequence>
<dbReference type="PANTHER" id="PTHR38848">
    <property type="entry name" value="G-PROTEIN COUPLED RECEPTORS FAMILY 3 PROFILE DOMAIN-CONTAINING PROTEIN"/>
    <property type="match status" value="1"/>
</dbReference>
<evidence type="ECO:0000313" key="3">
    <source>
        <dbReference type="EMBL" id="KAF9065062.1"/>
    </source>
</evidence>